<dbReference type="SUPFAM" id="SSF51735">
    <property type="entry name" value="NAD(P)-binding Rossmann-fold domains"/>
    <property type="match status" value="1"/>
</dbReference>
<dbReference type="InterPro" id="IPR005886">
    <property type="entry name" value="UDP_G4E"/>
</dbReference>
<comment type="caution">
    <text evidence="12">The sequence shown here is derived from an EMBL/GenBank/DDBJ whole genome shotgun (WGS) entry which is preliminary data.</text>
</comment>
<dbReference type="PANTHER" id="PTHR43725">
    <property type="entry name" value="UDP-GLUCOSE 4-EPIMERASE"/>
    <property type="match status" value="1"/>
</dbReference>
<dbReference type="PANTHER" id="PTHR43725:SF53">
    <property type="entry name" value="UDP-ARABINOSE 4-EPIMERASE 1"/>
    <property type="match status" value="1"/>
</dbReference>
<evidence type="ECO:0000256" key="3">
    <source>
        <dbReference type="ARBA" id="ARBA00004947"/>
    </source>
</evidence>
<dbReference type="Proteomes" id="UP000198615">
    <property type="component" value="Unassembled WGS sequence"/>
</dbReference>
<evidence type="ECO:0000259" key="11">
    <source>
        <dbReference type="Pfam" id="PF01370"/>
    </source>
</evidence>
<name>A0A8G2BL99_9PROT</name>
<comment type="catalytic activity">
    <reaction evidence="1 10">
        <text>UDP-alpha-D-glucose = UDP-alpha-D-galactose</text>
        <dbReference type="Rhea" id="RHEA:22168"/>
        <dbReference type="ChEBI" id="CHEBI:58885"/>
        <dbReference type="ChEBI" id="CHEBI:66914"/>
        <dbReference type="EC" id="5.1.3.2"/>
    </reaction>
</comment>
<proteinExistence type="inferred from homology"/>
<sequence>MADPVVLVTGGAGFVGSHACKALAAAGYRPVVYDDLSNGTRDAVRWGPIEVGDICDGQRLAEVVSRHRPVAALHFAARIDAAESTRHPARYYSTNVTGTRSLLQALRSSGVDVLVFSSTAAVYGDAATAPISEAHPLRPATPYGRSKLMMEDAVREASASHGLRYCGFRFFNAAGADPDGELREDHEPETHLIPRLLRTALAQHGSMSIYGTDYDTPDGTCVRDYVHVSDIADAHVLALRHLLAGKDDLIANLGSGRGYSVREVIAAVEETVGRPIPIREAARRTGDPAMLVADPTLAQRCLNWSSRRSSLEQIIADAARAFAAVDTGRERPRRERVSHRR</sequence>
<dbReference type="UniPathway" id="UPA00214"/>
<accession>A0A8G2BL99</accession>
<evidence type="ECO:0000313" key="13">
    <source>
        <dbReference type="Proteomes" id="UP000198615"/>
    </source>
</evidence>
<dbReference type="EMBL" id="FNBW01000015">
    <property type="protein sequence ID" value="SDG36244.1"/>
    <property type="molecule type" value="Genomic_DNA"/>
</dbReference>
<dbReference type="AlphaFoldDB" id="A0A8G2BL99"/>
<keyword evidence="8 10" id="KW-0413">Isomerase</keyword>
<keyword evidence="13" id="KW-1185">Reference proteome</keyword>
<protein>
    <recommendedName>
        <fullName evidence="6 10">UDP-glucose 4-epimerase</fullName>
        <ecNumber evidence="5 10">5.1.3.2</ecNumber>
    </recommendedName>
</protein>
<dbReference type="Pfam" id="PF01370">
    <property type="entry name" value="Epimerase"/>
    <property type="match status" value="1"/>
</dbReference>
<evidence type="ECO:0000256" key="10">
    <source>
        <dbReference type="RuleBase" id="RU366046"/>
    </source>
</evidence>
<evidence type="ECO:0000256" key="1">
    <source>
        <dbReference type="ARBA" id="ARBA00000083"/>
    </source>
</evidence>
<evidence type="ECO:0000256" key="7">
    <source>
        <dbReference type="ARBA" id="ARBA00023027"/>
    </source>
</evidence>
<comment type="similarity">
    <text evidence="4 10">Belongs to the NAD(P)-dependent epimerase/dehydratase family.</text>
</comment>
<keyword evidence="7 10" id="KW-0520">NAD</keyword>
<dbReference type="RefSeq" id="WP_093153454.1">
    <property type="nucleotide sequence ID" value="NZ_FNBW01000015.1"/>
</dbReference>
<evidence type="ECO:0000256" key="6">
    <source>
        <dbReference type="ARBA" id="ARBA00018569"/>
    </source>
</evidence>
<feature type="domain" description="NAD-dependent epimerase/dehydratase" evidence="11">
    <location>
        <begin position="6"/>
        <end position="254"/>
    </location>
</feature>
<evidence type="ECO:0000256" key="4">
    <source>
        <dbReference type="ARBA" id="ARBA00007637"/>
    </source>
</evidence>
<comment type="cofactor">
    <cofactor evidence="2 10">
        <name>NAD(+)</name>
        <dbReference type="ChEBI" id="CHEBI:57540"/>
    </cofactor>
</comment>
<keyword evidence="9 10" id="KW-0119">Carbohydrate metabolism</keyword>
<evidence type="ECO:0000256" key="9">
    <source>
        <dbReference type="ARBA" id="ARBA00023277"/>
    </source>
</evidence>
<comment type="pathway">
    <text evidence="3 10">Carbohydrate metabolism; galactose metabolism.</text>
</comment>
<dbReference type="EC" id="5.1.3.2" evidence="5 10"/>
<dbReference type="NCBIfam" id="TIGR01179">
    <property type="entry name" value="galE"/>
    <property type="match status" value="1"/>
</dbReference>
<dbReference type="Gene3D" id="3.90.25.10">
    <property type="entry name" value="UDP-galactose 4-epimerase, domain 1"/>
    <property type="match status" value="1"/>
</dbReference>
<dbReference type="GO" id="GO:0003978">
    <property type="term" value="F:UDP-glucose 4-epimerase activity"/>
    <property type="evidence" value="ECO:0007669"/>
    <property type="project" value="UniProtKB-UniRule"/>
</dbReference>
<comment type="subunit">
    <text evidence="10">Homodimer.</text>
</comment>
<dbReference type="Gene3D" id="3.40.50.720">
    <property type="entry name" value="NAD(P)-binding Rossmann-like Domain"/>
    <property type="match status" value="1"/>
</dbReference>
<evidence type="ECO:0000313" key="12">
    <source>
        <dbReference type="EMBL" id="SDG36244.1"/>
    </source>
</evidence>
<evidence type="ECO:0000256" key="8">
    <source>
        <dbReference type="ARBA" id="ARBA00023235"/>
    </source>
</evidence>
<dbReference type="InterPro" id="IPR036291">
    <property type="entry name" value="NAD(P)-bd_dom_sf"/>
</dbReference>
<evidence type="ECO:0000256" key="2">
    <source>
        <dbReference type="ARBA" id="ARBA00001911"/>
    </source>
</evidence>
<dbReference type="OrthoDB" id="9801785at2"/>
<organism evidence="12 13">
    <name type="scientific">Thalassobaculum litoreum DSM 18839</name>
    <dbReference type="NCBI Taxonomy" id="1123362"/>
    <lineage>
        <taxon>Bacteria</taxon>
        <taxon>Pseudomonadati</taxon>
        <taxon>Pseudomonadota</taxon>
        <taxon>Alphaproteobacteria</taxon>
        <taxon>Rhodospirillales</taxon>
        <taxon>Thalassobaculaceae</taxon>
        <taxon>Thalassobaculum</taxon>
    </lineage>
</organism>
<reference evidence="12 13" key="1">
    <citation type="submission" date="2016-10" db="EMBL/GenBank/DDBJ databases">
        <authorList>
            <person name="Varghese N."/>
            <person name="Submissions S."/>
        </authorList>
    </citation>
    <scope>NUCLEOTIDE SEQUENCE [LARGE SCALE GENOMIC DNA]</scope>
    <source>
        <strain evidence="12 13">DSM 18839</strain>
    </source>
</reference>
<gene>
    <name evidence="12" type="ORF">SAMN05660686_04158</name>
</gene>
<evidence type="ECO:0000256" key="5">
    <source>
        <dbReference type="ARBA" id="ARBA00013189"/>
    </source>
</evidence>
<dbReference type="CDD" id="cd05247">
    <property type="entry name" value="UDP_G4E_1_SDR_e"/>
    <property type="match status" value="1"/>
</dbReference>
<dbReference type="GO" id="GO:0033499">
    <property type="term" value="P:galactose catabolic process via UDP-galactose, Leloir pathway"/>
    <property type="evidence" value="ECO:0007669"/>
    <property type="project" value="TreeGrafter"/>
</dbReference>
<dbReference type="InterPro" id="IPR001509">
    <property type="entry name" value="Epimerase_deHydtase"/>
</dbReference>